<dbReference type="InterPro" id="IPR007685">
    <property type="entry name" value="RelA_SpoT"/>
</dbReference>
<evidence type="ECO:0000313" key="4">
    <source>
        <dbReference type="Proteomes" id="UP001198893"/>
    </source>
</evidence>
<dbReference type="EMBL" id="JAJEQW010000009">
    <property type="protein sequence ID" value="MCC2242398.1"/>
    <property type="molecule type" value="Genomic_DNA"/>
</dbReference>
<dbReference type="RefSeq" id="WP_227710213.1">
    <property type="nucleotide sequence ID" value="NZ_JAJEQW010000009.1"/>
</dbReference>
<organism evidence="3 4">
    <name type="scientific">Roseburia amylophila</name>
    <dbReference type="NCBI Taxonomy" id="2981794"/>
    <lineage>
        <taxon>Bacteria</taxon>
        <taxon>Bacillati</taxon>
        <taxon>Bacillota</taxon>
        <taxon>Clostridia</taxon>
        <taxon>Lachnospirales</taxon>
        <taxon>Lachnospiraceae</taxon>
        <taxon>Roseburia</taxon>
    </lineage>
</organism>
<comment type="pathway">
    <text evidence="1">Purine metabolism; ppGpp biosynthesis; ppGpp from GTP: step 1/2.</text>
</comment>
<sequence length="225" mass="26643">MNPLDFSRIKDEAHPEDFLSEMKPFGDLMMYYRCAMMEVETKFKVLNEQFSTQYNRNPIESIKTRLKKPASIIEKIKRKNIGFSMKAIEENMFDIAGVRVICSFQEDIYTMADLLLQQDDIILVEKKDYIAHPKDNGYRSLHLIVDVPIFLSNEKRHMKVEVQLRTIAMDFWASLEHKLRYKKHINNSEEIADKLKHVVDVITEMDCEMQDIRHMIEFIDDNTES</sequence>
<gene>
    <name evidence="3" type="ORF">LKD47_08835</name>
</gene>
<dbReference type="GO" id="GO:0015969">
    <property type="term" value="P:guanosine tetraphosphate metabolic process"/>
    <property type="evidence" value="ECO:0007669"/>
    <property type="project" value="InterPro"/>
</dbReference>
<proteinExistence type="predicted"/>
<reference evidence="3" key="1">
    <citation type="submission" date="2021-10" db="EMBL/GenBank/DDBJ databases">
        <title>Anaerobic single-cell dispensing facilitates the cultivation of human gut bacteria.</title>
        <authorList>
            <person name="Afrizal A."/>
        </authorList>
    </citation>
    <scope>NUCLEOTIDE SEQUENCE</scope>
    <source>
        <strain evidence="3">CLA-AA-H204</strain>
    </source>
</reference>
<dbReference type="Gene3D" id="1.10.287.860">
    <property type="entry name" value="Nucleotidyltransferase"/>
    <property type="match status" value="1"/>
</dbReference>
<dbReference type="AlphaFoldDB" id="A0AAW4WEP5"/>
<dbReference type="Proteomes" id="UP001198893">
    <property type="component" value="Unassembled WGS sequence"/>
</dbReference>
<dbReference type="SMART" id="SM00954">
    <property type="entry name" value="RelA_SpoT"/>
    <property type="match status" value="1"/>
</dbReference>
<evidence type="ECO:0000259" key="2">
    <source>
        <dbReference type="SMART" id="SM00954"/>
    </source>
</evidence>
<dbReference type="PANTHER" id="PTHR47837">
    <property type="entry name" value="GTP PYROPHOSPHOKINASE YJBM"/>
    <property type="match status" value="1"/>
</dbReference>
<dbReference type="PANTHER" id="PTHR47837:SF2">
    <property type="entry name" value="GTP PYROPHOSPHOKINASE YWAC"/>
    <property type="match status" value="1"/>
</dbReference>
<protein>
    <submittedName>
        <fullName evidence="3">GTP pyrophosphokinase family protein</fullName>
    </submittedName>
</protein>
<evidence type="ECO:0000256" key="1">
    <source>
        <dbReference type="ARBA" id="ARBA00004976"/>
    </source>
</evidence>
<feature type="domain" description="RelA/SpoT" evidence="2">
    <location>
        <begin position="64"/>
        <end position="187"/>
    </location>
</feature>
<dbReference type="InterPro" id="IPR043519">
    <property type="entry name" value="NT_sf"/>
</dbReference>
<dbReference type="CDD" id="cd05399">
    <property type="entry name" value="NT_Rel-Spo_like"/>
    <property type="match status" value="1"/>
</dbReference>
<dbReference type="Pfam" id="PF04607">
    <property type="entry name" value="RelA_SpoT"/>
    <property type="match status" value="1"/>
</dbReference>
<comment type="caution">
    <text evidence="3">The sequence shown here is derived from an EMBL/GenBank/DDBJ whole genome shotgun (WGS) entry which is preliminary data.</text>
</comment>
<dbReference type="InterPro" id="IPR052366">
    <property type="entry name" value="GTP_Pyrophosphokinase"/>
</dbReference>
<dbReference type="SUPFAM" id="SSF81301">
    <property type="entry name" value="Nucleotidyltransferase"/>
    <property type="match status" value="1"/>
</dbReference>
<accession>A0AAW4WEP5</accession>
<evidence type="ECO:0000313" key="3">
    <source>
        <dbReference type="EMBL" id="MCC2242398.1"/>
    </source>
</evidence>
<dbReference type="Gene3D" id="3.30.460.10">
    <property type="entry name" value="Beta Polymerase, domain 2"/>
    <property type="match status" value="1"/>
</dbReference>
<name>A0AAW4WEP5_9FIRM</name>